<name>A0AAD7N983_9AGAR</name>
<comment type="caution">
    <text evidence="2">The sequence shown here is derived from an EMBL/GenBank/DDBJ whole genome shotgun (WGS) entry which is preliminary data.</text>
</comment>
<evidence type="ECO:0000256" key="1">
    <source>
        <dbReference type="SAM" id="MobiDB-lite"/>
    </source>
</evidence>
<organism evidence="2 3">
    <name type="scientific">Mycena metata</name>
    <dbReference type="NCBI Taxonomy" id="1033252"/>
    <lineage>
        <taxon>Eukaryota</taxon>
        <taxon>Fungi</taxon>
        <taxon>Dikarya</taxon>
        <taxon>Basidiomycota</taxon>
        <taxon>Agaricomycotina</taxon>
        <taxon>Agaricomycetes</taxon>
        <taxon>Agaricomycetidae</taxon>
        <taxon>Agaricales</taxon>
        <taxon>Marasmiineae</taxon>
        <taxon>Mycenaceae</taxon>
        <taxon>Mycena</taxon>
    </lineage>
</organism>
<dbReference type="Proteomes" id="UP001215598">
    <property type="component" value="Unassembled WGS sequence"/>
</dbReference>
<accession>A0AAD7N983</accession>
<keyword evidence="3" id="KW-1185">Reference proteome</keyword>
<protein>
    <submittedName>
        <fullName evidence="2">Uncharacterized protein</fullName>
    </submittedName>
</protein>
<dbReference type="AlphaFoldDB" id="A0AAD7N983"/>
<feature type="compositionally biased region" description="Low complexity" evidence="1">
    <location>
        <begin position="102"/>
        <end position="117"/>
    </location>
</feature>
<feature type="compositionally biased region" description="Acidic residues" evidence="1">
    <location>
        <begin position="135"/>
        <end position="148"/>
    </location>
</feature>
<evidence type="ECO:0000313" key="2">
    <source>
        <dbReference type="EMBL" id="KAJ7749998.1"/>
    </source>
</evidence>
<reference evidence="2" key="1">
    <citation type="submission" date="2023-03" db="EMBL/GenBank/DDBJ databases">
        <title>Massive genome expansion in bonnet fungi (Mycena s.s.) driven by repeated elements and novel gene families across ecological guilds.</title>
        <authorList>
            <consortium name="Lawrence Berkeley National Laboratory"/>
            <person name="Harder C.B."/>
            <person name="Miyauchi S."/>
            <person name="Viragh M."/>
            <person name="Kuo A."/>
            <person name="Thoen E."/>
            <person name="Andreopoulos B."/>
            <person name="Lu D."/>
            <person name="Skrede I."/>
            <person name="Drula E."/>
            <person name="Henrissat B."/>
            <person name="Morin E."/>
            <person name="Kohler A."/>
            <person name="Barry K."/>
            <person name="LaButti K."/>
            <person name="Morin E."/>
            <person name="Salamov A."/>
            <person name="Lipzen A."/>
            <person name="Mereny Z."/>
            <person name="Hegedus B."/>
            <person name="Baldrian P."/>
            <person name="Stursova M."/>
            <person name="Weitz H."/>
            <person name="Taylor A."/>
            <person name="Grigoriev I.V."/>
            <person name="Nagy L.G."/>
            <person name="Martin F."/>
            <person name="Kauserud H."/>
        </authorList>
    </citation>
    <scope>NUCLEOTIDE SEQUENCE</scope>
    <source>
        <strain evidence="2">CBHHK182m</strain>
    </source>
</reference>
<feature type="region of interest" description="Disordered" evidence="1">
    <location>
        <begin position="102"/>
        <end position="157"/>
    </location>
</feature>
<gene>
    <name evidence="2" type="ORF">B0H16DRAFT_1461014</name>
</gene>
<dbReference type="EMBL" id="JARKIB010000067">
    <property type="protein sequence ID" value="KAJ7749998.1"/>
    <property type="molecule type" value="Genomic_DNA"/>
</dbReference>
<sequence length="212" mass="21740">MLGFWKLEHTLTRSPPSCFPSRRGSRTLGSSSSCRNFKEAAEFVGGHAQRGGQAAVVSVRRGTQFVEDATPPVVKEKIGDVAGTVGASAIGGAIGAAGGAVASHARGTNGTDAATGSNAGGPGGDGQPDAKDSDDLGNEEGTEIEETNSIESTLPPSIHGLGEQVQVVDFVCTFASCTGRYDVWSLRAQENAYYVGIESVVIPTINTQVGVN</sequence>
<proteinExistence type="predicted"/>
<evidence type="ECO:0000313" key="3">
    <source>
        <dbReference type="Proteomes" id="UP001215598"/>
    </source>
</evidence>